<protein>
    <submittedName>
        <fullName evidence="1">Uncharacterized protein</fullName>
    </submittedName>
</protein>
<organism evidence="1 2">
    <name type="scientific">Alteromonas mediterranea</name>
    <dbReference type="NCBI Taxonomy" id="314275"/>
    <lineage>
        <taxon>Bacteria</taxon>
        <taxon>Pseudomonadati</taxon>
        <taxon>Pseudomonadota</taxon>
        <taxon>Gammaproteobacteria</taxon>
        <taxon>Alteromonadales</taxon>
        <taxon>Alteromonadaceae</taxon>
        <taxon>Alteromonas/Salinimonas group</taxon>
        <taxon>Alteromonas</taxon>
    </lineage>
</organism>
<sequence>MGMRKTYSESEIISIAKSNGGFSFKKSLYGQKPDREHARICKALEQQGVLRFASAGYKDIHYAFISYPGCPRAAEKARLQKKGMIGAKFSPERLRKILERKGELIAKNKPKTRKEQSFAGQCKRMLELGELAIKDKKGGLVIYIKA</sequence>
<evidence type="ECO:0000313" key="2">
    <source>
        <dbReference type="Proteomes" id="UP000182101"/>
    </source>
</evidence>
<gene>
    <name evidence="1" type="ORF">BM524_19230</name>
</gene>
<accession>A0AAC9NST6</accession>
<proteinExistence type="predicted"/>
<dbReference type="RefSeq" id="WP_071960665.1">
    <property type="nucleotide sequence ID" value="NZ_CP018025.1"/>
</dbReference>
<keyword evidence="1" id="KW-0614">Plasmid</keyword>
<dbReference type="EMBL" id="CP018025">
    <property type="protein sequence ID" value="APD92055.1"/>
    <property type="molecule type" value="Genomic_DNA"/>
</dbReference>
<geneLocation type="plasmid" evidence="2">
    <name>pamcp48-600</name>
</geneLocation>
<name>A0AAC9NST6_9ALTE</name>
<dbReference type="Proteomes" id="UP000182101">
    <property type="component" value="Plasmid pAMCP48-600"/>
</dbReference>
<evidence type="ECO:0000313" key="1">
    <source>
        <dbReference type="EMBL" id="APD92055.1"/>
    </source>
</evidence>
<dbReference type="AlphaFoldDB" id="A0AAC9NST6"/>
<reference evidence="1 2" key="1">
    <citation type="submission" date="2016-11" db="EMBL/GenBank/DDBJ databases">
        <title>Networking in microbes: conjugative elements and plasmids in the genus Alteromonas.</title>
        <authorList>
            <person name="Lopez-Perez M."/>
            <person name="Ramon-Marco N."/>
            <person name="Rodriguez-Valera F."/>
        </authorList>
    </citation>
    <scope>NUCLEOTIDE SEQUENCE [LARGE SCALE GENOMIC DNA]</scope>
    <source>
        <strain evidence="1 2">CP48</strain>
        <plasmid evidence="2">pamcp48-600</plasmid>
    </source>
</reference>